<dbReference type="PIRSF" id="PIRSF000390">
    <property type="entry name" value="PLP_StrS"/>
    <property type="match status" value="1"/>
</dbReference>
<dbReference type="EMBL" id="BMOB01000003">
    <property type="protein sequence ID" value="GGI82198.1"/>
    <property type="molecule type" value="Genomic_DNA"/>
</dbReference>
<keyword evidence="1 4" id="KW-0663">Pyridoxal phosphate</keyword>
<evidence type="ECO:0000256" key="2">
    <source>
        <dbReference type="ARBA" id="ARBA00037999"/>
    </source>
</evidence>
<dbReference type="GO" id="GO:0008483">
    <property type="term" value="F:transaminase activity"/>
    <property type="evidence" value="ECO:0007669"/>
    <property type="project" value="TreeGrafter"/>
</dbReference>
<reference evidence="6" key="2">
    <citation type="submission" date="2020-09" db="EMBL/GenBank/DDBJ databases">
        <authorList>
            <person name="Sun Q."/>
            <person name="Ohkuma M."/>
        </authorList>
    </citation>
    <scope>NUCLEOTIDE SEQUENCE</scope>
    <source>
        <strain evidence="6">JCM 13919</strain>
    </source>
</reference>
<comment type="caution">
    <text evidence="6">The sequence shown here is derived from an EMBL/GenBank/DDBJ whole genome shotgun (WGS) entry which is preliminary data.</text>
</comment>
<reference evidence="6" key="1">
    <citation type="journal article" date="2014" name="Int. J. Syst. Evol. Microbiol.">
        <title>Complete genome sequence of Corynebacterium casei LMG S-19264T (=DSM 44701T), isolated from a smear-ripened cheese.</title>
        <authorList>
            <consortium name="US DOE Joint Genome Institute (JGI-PGF)"/>
            <person name="Walter F."/>
            <person name="Albersmeier A."/>
            <person name="Kalinowski J."/>
            <person name="Ruckert C."/>
        </authorList>
    </citation>
    <scope>NUCLEOTIDE SEQUENCE</scope>
    <source>
        <strain evidence="6">JCM 13919</strain>
    </source>
</reference>
<dbReference type="OrthoDB" id="9804264at2"/>
<dbReference type="InterPro" id="IPR015422">
    <property type="entry name" value="PyrdxlP-dep_Trfase_small"/>
</dbReference>
<protein>
    <submittedName>
        <fullName evidence="6">UDP-4-amino-4, 6-dideoxy-N-acetyl-beta-L-altrosamine transaminase</fullName>
    </submittedName>
</protein>
<evidence type="ECO:0000313" key="6">
    <source>
        <dbReference type="EMBL" id="GGI82198.1"/>
    </source>
</evidence>
<dbReference type="Gene3D" id="3.40.640.10">
    <property type="entry name" value="Type I PLP-dependent aspartate aminotransferase-like (Major domain)"/>
    <property type="match status" value="1"/>
</dbReference>
<dbReference type="NCBIfam" id="TIGR03588">
    <property type="entry name" value="PseC"/>
    <property type="match status" value="1"/>
</dbReference>
<evidence type="ECO:0000256" key="4">
    <source>
        <dbReference type="PIRSR" id="PIRSR000390-2"/>
    </source>
</evidence>
<dbReference type="InterPro" id="IPR000653">
    <property type="entry name" value="DegT/StrS_aminotransferase"/>
</dbReference>
<evidence type="ECO:0000256" key="5">
    <source>
        <dbReference type="RuleBase" id="RU004508"/>
    </source>
</evidence>
<dbReference type="PANTHER" id="PTHR30244">
    <property type="entry name" value="TRANSAMINASE"/>
    <property type="match status" value="1"/>
</dbReference>
<dbReference type="RefSeq" id="WP_131776221.1">
    <property type="nucleotide sequence ID" value="NZ_BMOB01000003.1"/>
</dbReference>
<feature type="active site" description="Proton acceptor" evidence="3">
    <location>
        <position position="188"/>
    </location>
</feature>
<dbReference type="Proteomes" id="UP000630149">
    <property type="component" value="Unassembled WGS sequence"/>
</dbReference>
<dbReference type="SUPFAM" id="SSF53383">
    <property type="entry name" value="PLP-dependent transferases"/>
    <property type="match status" value="1"/>
</dbReference>
<dbReference type="Gene3D" id="3.90.1150.10">
    <property type="entry name" value="Aspartate Aminotransferase, domain 1"/>
    <property type="match status" value="1"/>
</dbReference>
<proteinExistence type="inferred from homology"/>
<feature type="modified residue" description="N6-(pyridoxal phosphate)lysine" evidence="4">
    <location>
        <position position="188"/>
    </location>
</feature>
<dbReference type="GO" id="GO:0030170">
    <property type="term" value="F:pyridoxal phosphate binding"/>
    <property type="evidence" value="ECO:0007669"/>
    <property type="project" value="TreeGrafter"/>
</dbReference>
<dbReference type="InterPro" id="IPR015424">
    <property type="entry name" value="PyrdxlP-dep_Trfase"/>
</dbReference>
<comment type="similarity">
    <text evidence="2 5">Belongs to the DegT/DnrJ/EryC1 family.</text>
</comment>
<dbReference type="InterPro" id="IPR015421">
    <property type="entry name" value="PyrdxlP-dep_Trfase_major"/>
</dbReference>
<dbReference type="AlphaFoldDB" id="A0A917JSE0"/>
<organism evidence="6 7">
    <name type="scientific">Legionella impletisoli</name>
    <dbReference type="NCBI Taxonomy" id="343510"/>
    <lineage>
        <taxon>Bacteria</taxon>
        <taxon>Pseudomonadati</taxon>
        <taxon>Pseudomonadota</taxon>
        <taxon>Gammaproteobacteria</taxon>
        <taxon>Legionellales</taxon>
        <taxon>Legionellaceae</taxon>
        <taxon>Legionella</taxon>
    </lineage>
</organism>
<keyword evidence="7" id="KW-1185">Reference proteome</keyword>
<evidence type="ECO:0000313" key="7">
    <source>
        <dbReference type="Proteomes" id="UP000630149"/>
    </source>
</evidence>
<sequence>MIPYGKQEINAADISAVLEVLKSDWLTQGPVIPKFEEAIANKVNANYGVATNSATSALHIACLSLGLGQGDLVWTSPISFVASANCALYCGADVDFVDIDSNTLNMSIEALSVKLKEADRLGKLPKIVIPVHFAGQSCDMESIYQLSQQYGFRIIEDASHAIGGAYKNTSVGSCTYSDISVFSFHPVKIITSGEGGIALTNDKKLAEKMRRLRSHGITKNQDDMVELPEGAWKYEQLELGFNYRITDIHAALGLSQLARLDQIIERRNFLASIYNHAFSSSEILFQILIKDVVSAWHLYVIRVPESKRSELFNKLQDEGVGVNVHYIPIHTQPYYKKLGFVKGQYPIAEQYYREAITLPLFPQLTEEQQNFIIKTTKSVFN</sequence>
<gene>
    <name evidence="6" type="primary">rkpM</name>
    <name evidence="6" type="ORF">GCM10007966_08430</name>
</gene>
<name>A0A917JSE0_9GAMM</name>
<evidence type="ECO:0000256" key="1">
    <source>
        <dbReference type="ARBA" id="ARBA00022898"/>
    </source>
</evidence>
<dbReference type="InterPro" id="IPR020026">
    <property type="entry name" value="PseC"/>
</dbReference>
<evidence type="ECO:0000256" key="3">
    <source>
        <dbReference type="PIRSR" id="PIRSR000390-1"/>
    </source>
</evidence>
<accession>A0A917JSE0</accession>
<dbReference type="CDD" id="cd00616">
    <property type="entry name" value="AHBA_syn"/>
    <property type="match status" value="1"/>
</dbReference>
<dbReference type="Pfam" id="PF01041">
    <property type="entry name" value="DegT_DnrJ_EryC1"/>
    <property type="match status" value="1"/>
</dbReference>
<dbReference type="PANTHER" id="PTHR30244:SF34">
    <property type="entry name" value="DTDP-4-AMINO-4,6-DIDEOXYGALACTOSE TRANSAMINASE"/>
    <property type="match status" value="1"/>
</dbReference>
<dbReference type="GO" id="GO:0000271">
    <property type="term" value="P:polysaccharide biosynthetic process"/>
    <property type="evidence" value="ECO:0007669"/>
    <property type="project" value="TreeGrafter"/>
</dbReference>